<gene>
    <name evidence="1" type="ORF">SCABRO_03133</name>
</gene>
<evidence type="ECO:0000313" key="1">
    <source>
        <dbReference type="EMBL" id="KHE91146.1"/>
    </source>
</evidence>
<comment type="caution">
    <text evidence="1">The sequence shown here is derived from an EMBL/GenBank/DDBJ whole genome shotgun (WGS) entry which is preliminary data.</text>
</comment>
<reference evidence="1 2" key="1">
    <citation type="submission" date="2014-10" db="EMBL/GenBank/DDBJ databases">
        <title>Draft genome of anammox bacterium scalindua brodae, obtained using differential coverage binning of sequence data from two enrichment reactors.</title>
        <authorList>
            <person name="Speth D.R."/>
            <person name="Russ L."/>
            <person name="Kartal B."/>
            <person name="Op den Camp H.J."/>
            <person name="Dutilh B.E."/>
            <person name="Jetten M.S."/>
        </authorList>
    </citation>
    <scope>NUCLEOTIDE SEQUENCE [LARGE SCALE GENOMIC DNA]</scope>
    <source>
        <strain evidence="1">RU1</strain>
    </source>
</reference>
<dbReference type="Proteomes" id="UP000030652">
    <property type="component" value="Unassembled WGS sequence"/>
</dbReference>
<name>A0A0B0EGF5_9BACT</name>
<dbReference type="AlphaFoldDB" id="A0A0B0EGF5"/>
<evidence type="ECO:0000313" key="2">
    <source>
        <dbReference type="Proteomes" id="UP000030652"/>
    </source>
</evidence>
<organism evidence="1 2">
    <name type="scientific">Candidatus Scalindua brodae</name>
    <dbReference type="NCBI Taxonomy" id="237368"/>
    <lineage>
        <taxon>Bacteria</taxon>
        <taxon>Pseudomonadati</taxon>
        <taxon>Planctomycetota</taxon>
        <taxon>Candidatus Brocadiia</taxon>
        <taxon>Candidatus Brocadiales</taxon>
        <taxon>Candidatus Scalinduaceae</taxon>
        <taxon>Candidatus Scalindua</taxon>
    </lineage>
</organism>
<proteinExistence type="predicted"/>
<sequence length="89" mass="10490">MEYGLLRYRNDFMCYRDVLDYMGGDNKYGRKGYREFVEERLMTDIESPFDDIKGHVVLGESGFVDWLYESVLKNSKPDKTEQSKSRASL</sequence>
<dbReference type="EMBL" id="JRYO01000215">
    <property type="protein sequence ID" value="KHE91146.1"/>
    <property type="molecule type" value="Genomic_DNA"/>
</dbReference>
<accession>A0A0B0EGF5</accession>
<protein>
    <submittedName>
        <fullName evidence="1">Uncharacterized protein</fullName>
    </submittedName>
</protein>